<dbReference type="InterPro" id="IPR043129">
    <property type="entry name" value="ATPase_NBD"/>
</dbReference>
<dbReference type="InterPro" id="IPR002821">
    <property type="entry name" value="Hydantoinase_A"/>
</dbReference>
<dbReference type="InterPro" id="IPR008040">
    <property type="entry name" value="Hydant_A_N"/>
</dbReference>
<organism evidence="4 5">
    <name type="scientific">Baekduia soli</name>
    <dbReference type="NCBI Taxonomy" id="496014"/>
    <lineage>
        <taxon>Bacteria</taxon>
        <taxon>Bacillati</taxon>
        <taxon>Actinomycetota</taxon>
        <taxon>Thermoleophilia</taxon>
        <taxon>Solirubrobacterales</taxon>
        <taxon>Baekduiaceae</taxon>
        <taxon>Baekduia</taxon>
    </lineage>
</organism>
<feature type="domain" description="Acetophenone carboxylase-like C-terminal" evidence="3">
    <location>
        <begin position="513"/>
        <end position="675"/>
    </location>
</feature>
<evidence type="ECO:0000259" key="3">
    <source>
        <dbReference type="Pfam" id="PF19278"/>
    </source>
</evidence>
<dbReference type="EMBL" id="CP042430">
    <property type="protein sequence ID" value="QEC46127.1"/>
    <property type="molecule type" value="Genomic_DNA"/>
</dbReference>
<protein>
    <submittedName>
        <fullName evidence="4">Hydantoinase/oxoprolinase family protein</fullName>
    </submittedName>
</protein>
<dbReference type="GO" id="GO:0005829">
    <property type="term" value="C:cytosol"/>
    <property type="evidence" value="ECO:0007669"/>
    <property type="project" value="TreeGrafter"/>
</dbReference>
<dbReference type="PANTHER" id="PTHR11365:SF23">
    <property type="entry name" value="HYPOTHETICAL 5-OXOPROLINASE (EUROFUNG)-RELATED"/>
    <property type="match status" value="1"/>
</dbReference>
<dbReference type="SUPFAM" id="SSF53067">
    <property type="entry name" value="Actin-like ATPase domain"/>
    <property type="match status" value="1"/>
</dbReference>
<dbReference type="PANTHER" id="PTHR11365">
    <property type="entry name" value="5-OXOPROLINASE RELATED"/>
    <property type="match status" value="1"/>
</dbReference>
<evidence type="ECO:0000313" key="4">
    <source>
        <dbReference type="EMBL" id="QEC46127.1"/>
    </source>
</evidence>
<sequence length="686" mass="70510">MSGACGPATVVGIDVGGTFTDILVLDERTGRARTAKVPSTRTREAAGFLRGLRSVVAPADVAAIVHGTTVATNALLERKGAPCGVITTRGFRDVLEMRRRDRPTTWGMRGDFVPVVPRDLRVEVDERVGADGEVVVPVDPAEVAAAARELRGRGAQALVIAFINAYANDANEQAAARAVDWPEELVTVSSALLAEIREFERTSTAALNGYLQPVVGPYLRRLEDDLAADGFAGRFLVVQSNGGVVPADEARRFPVRTALSGPAAGVVAAARTAADAGIGDVITCDMGGTSFDVALVAGGAAAFAQQAAIEFGLVIRTPMVEITTIGAGGGSIAHVDAGGLLRIGPESAGSVPGPAAYGLGNDRPTVTDANVVLGRIDAEHPLGEGLGRLDVDAARAALAAHVGAPLGLGVEAAAQAVIDVANARMAGAIRLISIQRGHDPTRFSLMPFGGAGALHVGALLREVGCPQALVPPLPGITSALGCVLADLRHDYVHTLNVALEALDGAALAAEMAATARRGTEALSATGVALEGIDVLFEVDMLYRGQSHAVAVPVTLPGGGAAVAGADVAAAFDRRYEEAYGQTLAGVPVLLQTLRTAVVGRRPRVDLSGFRPPDGATADAARRATRPVWTDGRWQDTPVYDRLALPAGARLEGPAVLQQPDTTILVEPGSTATVDALGNLLIEVARA</sequence>
<dbReference type="GO" id="GO:0006749">
    <property type="term" value="P:glutathione metabolic process"/>
    <property type="evidence" value="ECO:0007669"/>
    <property type="project" value="TreeGrafter"/>
</dbReference>
<name>A0A5B8TZH6_9ACTN</name>
<feature type="domain" description="Hydantoinase/oxoprolinase N-terminal" evidence="2">
    <location>
        <begin position="11"/>
        <end position="178"/>
    </location>
</feature>
<dbReference type="Pfam" id="PF01968">
    <property type="entry name" value="Hydantoinase_A"/>
    <property type="match status" value="1"/>
</dbReference>
<evidence type="ECO:0000259" key="1">
    <source>
        <dbReference type="Pfam" id="PF01968"/>
    </source>
</evidence>
<dbReference type="Proteomes" id="UP000321805">
    <property type="component" value="Chromosome"/>
</dbReference>
<dbReference type="Pfam" id="PF19278">
    <property type="entry name" value="Hydant_A_C"/>
    <property type="match status" value="1"/>
</dbReference>
<proteinExistence type="predicted"/>
<dbReference type="InterPro" id="IPR045079">
    <property type="entry name" value="Oxoprolinase-like"/>
</dbReference>
<dbReference type="InterPro" id="IPR049517">
    <property type="entry name" value="ACX-like_C"/>
</dbReference>
<dbReference type="GO" id="GO:0017168">
    <property type="term" value="F:5-oxoprolinase (ATP-hydrolyzing) activity"/>
    <property type="evidence" value="ECO:0007669"/>
    <property type="project" value="TreeGrafter"/>
</dbReference>
<evidence type="ECO:0000313" key="5">
    <source>
        <dbReference type="Proteomes" id="UP000321805"/>
    </source>
</evidence>
<dbReference type="Pfam" id="PF05378">
    <property type="entry name" value="Hydant_A_N"/>
    <property type="match status" value="1"/>
</dbReference>
<reference evidence="4 5" key="1">
    <citation type="journal article" date="2018" name="J. Microbiol.">
        <title>Baekduia soli gen. nov., sp. nov., a novel bacterium isolated from the soil of Baekdu Mountain and proposal of a novel family name, Baekduiaceae fam. nov.</title>
        <authorList>
            <person name="An D.S."/>
            <person name="Siddiqi M.Z."/>
            <person name="Kim K.H."/>
            <person name="Yu H.S."/>
            <person name="Im W.T."/>
        </authorList>
    </citation>
    <scope>NUCLEOTIDE SEQUENCE [LARGE SCALE GENOMIC DNA]</scope>
    <source>
        <strain evidence="4 5">BR7-21</strain>
    </source>
</reference>
<gene>
    <name evidence="4" type="ORF">FSW04_00135</name>
</gene>
<dbReference type="OrthoDB" id="9768323at2"/>
<dbReference type="AlphaFoldDB" id="A0A5B8TZH6"/>
<evidence type="ECO:0000259" key="2">
    <source>
        <dbReference type="Pfam" id="PF05378"/>
    </source>
</evidence>
<keyword evidence="5" id="KW-1185">Reference proteome</keyword>
<feature type="domain" description="Hydantoinase A/oxoprolinase" evidence="1">
    <location>
        <begin position="201"/>
        <end position="490"/>
    </location>
</feature>
<accession>A0A5B8TZH6</accession>
<dbReference type="RefSeq" id="WP_146914993.1">
    <property type="nucleotide sequence ID" value="NZ_CP042430.1"/>
</dbReference>
<dbReference type="KEGG" id="bsol:FSW04_00135"/>